<evidence type="ECO:0000256" key="6">
    <source>
        <dbReference type="ARBA" id="ARBA00023134"/>
    </source>
</evidence>
<protein>
    <recommendedName>
        <fullName evidence="2">3'-phosphate/5'-hydroxy nucleic acid ligase</fullName>
        <ecNumber evidence="2">6.5.1.8</ecNumber>
    </recommendedName>
</protein>
<keyword evidence="4" id="KW-0479">Metal-binding</keyword>
<dbReference type="Pfam" id="PF01139">
    <property type="entry name" value="RtcB"/>
    <property type="match status" value="1"/>
</dbReference>
<dbReference type="GO" id="GO:0042245">
    <property type="term" value="P:RNA repair"/>
    <property type="evidence" value="ECO:0007669"/>
    <property type="project" value="TreeGrafter"/>
</dbReference>
<evidence type="ECO:0000256" key="7">
    <source>
        <dbReference type="ARBA" id="ARBA00023211"/>
    </source>
</evidence>
<keyword evidence="6" id="KW-0342">GTP-binding</keyword>
<dbReference type="EC" id="6.5.1.8" evidence="2"/>
<keyword evidence="5" id="KW-0547">Nucleotide-binding</keyword>
<evidence type="ECO:0000256" key="5">
    <source>
        <dbReference type="ARBA" id="ARBA00022741"/>
    </source>
</evidence>
<dbReference type="GO" id="GO:0005525">
    <property type="term" value="F:GTP binding"/>
    <property type="evidence" value="ECO:0007669"/>
    <property type="project" value="UniProtKB-KW"/>
</dbReference>
<evidence type="ECO:0000256" key="4">
    <source>
        <dbReference type="ARBA" id="ARBA00022723"/>
    </source>
</evidence>
<dbReference type="GO" id="GO:0006281">
    <property type="term" value="P:DNA repair"/>
    <property type="evidence" value="ECO:0007669"/>
    <property type="project" value="TreeGrafter"/>
</dbReference>
<evidence type="ECO:0000256" key="3">
    <source>
        <dbReference type="ARBA" id="ARBA00022598"/>
    </source>
</evidence>
<dbReference type="SUPFAM" id="SSF103365">
    <property type="entry name" value="Hypothetical protein PH1602"/>
    <property type="match status" value="1"/>
</dbReference>
<proteinExistence type="predicted"/>
<evidence type="ECO:0000256" key="8">
    <source>
        <dbReference type="ARBA" id="ARBA00047746"/>
    </source>
</evidence>
<dbReference type="GO" id="GO:0170057">
    <property type="term" value="F:RNA ligase (GTP) activity"/>
    <property type="evidence" value="ECO:0007669"/>
    <property type="project" value="UniProtKB-EC"/>
</dbReference>
<reference evidence="9" key="1">
    <citation type="submission" date="2018-05" db="EMBL/GenBank/DDBJ databases">
        <authorList>
            <person name="Lanie J.A."/>
            <person name="Ng W.-L."/>
            <person name="Kazmierczak K.M."/>
            <person name="Andrzejewski T.M."/>
            <person name="Davidsen T.M."/>
            <person name="Wayne K.J."/>
            <person name="Tettelin H."/>
            <person name="Glass J.I."/>
            <person name="Rusch D."/>
            <person name="Podicherti R."/>
            <person name="Tsui H.-C.T."/>
            <person name="Winkler M.E."/>
        </authorList>
    </citation>
    <scope>NUCLEOTIDE SEQUENCE</scope>
</reference>
<keyword evidence="7" id="KW-0464">Manganese</keyword>
<name>A0A381Z9Y4_9ZZZZ</name>
<dbReference type="InterPro" id="IPR036025">
    <property type="entry name" value="RtcB-like_sf"/>
</dbReference>
<dbReference type="InterPro" id="IPR001233">
    <property type="entry name" value="RtcB"/>
</dbReference>
<dbReference type="GO" id="GO:0006396">
    <property type="term" value="P:RNA processing"/>
    <property type="evidence" value="ECO:0007669"/>
    <property type="project" value="InterPro"/>
</dbReference>
<feature type="non-terminal residue" evidence="9">
    <location>
        <position position="1"/>
    </location>
</feature>
<evidence type="ECO:0000256" key="1">
    <source>
        <dbReference type="ARBA" id="ARBA00001936"/>
    </source>
</evidence>
<dbReference type="InterPro" id="IPR052915">
    <property type="entry name" value="RtcB-like"/>
</dbReference>
<dbReference type="PANTHER" id="PTHR43749:SF2">
    <property type="entry name" value="RNA-SPLICING LIGASE RTCB"/>
    <property type="match status" value="1"/>
</dbReference>
<comment type="cofactor">
    <cofactor evidence="1">
        <name>Mn(2+)</name>
        <dbReference type="ChEBI" id="CHEBI:29035"/>
    </cofactor>
</comment>
<comment type="catalytic activity">
    <reaction evidence="8">
        <text>a 3'-end 3'-phospho-ribonucleotide-RNA + a 5'-end dephospho-ribonucleoside-RNA + GTP = a ribonucleotidyl-ribonucleotide-RNA + GMP + diphosphate</text>
        <dbReference type="Rhea" id="RHEA:68076"/>
        <dbReference type="Rhea" id="RHEA-COMP:10463"/>
        <dbReference type="Rhea" id="RHEA-COMP:13936"/>
        <dbReference type="Rhea" id="RHEA-COMP:17355"/>
        <dbReference type="ChEBI" id="CHEBI:33019"/>
        <dbReference type="ChEBI" id="CHEBI:37565"/>
        <dbReference type="ChEBI" id="CHEBI:58115"/>
        <dbReference type="ChEBI" id="CHEBI:83062"/>
        <dbReference type="ChEBI" id="CHEBI:138284"/>
        <dbReference type="ChEBI" id="CHEBI:173118"/>
        <dbReference type="EC" id="6.5.1.8"/>
    </reaction>
</comment>
<gene>
    <name evidence="9" type="ORF">METZ01_LOCUS138411</name>
</gene>
<accession>A0A381Z9Y4</accession>
<sequence>VRDGRQQLLRIGVGGLPTDCVGWTLLDDFSLAHDRPSSARYSTTSMLWFTKRRVRPSVWRSSSSNCRIEAWLEEHDGQQLWVVRKGATPAFPGQRGFVGGSMGDISVIVEGVDSDEAVQGYRSTVHGAGRVMSRMAAGRGRGKNRKKSTISRQMMEDWIRDWSVELRGAGTDESPHCYKRLPDMLVHQEGSICVQHTLKPLGVAMAGPDTHDPYRD</sequence>
<keyword evidence="3" id="KW-0436">Ligase</keyword>
<dbReference type="Gene3D" id="3.90.1860.10">
    <property type="entry name" value="tRNA-splicing ligase RtcB"/>
    <property type="match status" value="1"/>
</dbReference>
<evidence type="ECO:0000256" key="2">
    <source>
        <dbReference type="ARBA" id="ARBA00012726"/>
    </source>
</evidence>
<organism evidence="9">
    <name type="scientific">marine metagenome</name>
    <dbReference type="NCBI Taxonomy" id="408172"/>
    <lineage>
        <taxon>unclassified sequences</taxon>
        <taxon>metagenomes</taxon>
        <taxon>ecological metagenomes</taxon>
    </lineage>
</organism>
<dbReference type="AlphaFoldDB" id="A0A381Z9Y4"/>
<dbReference type="GO" id="GO:0003909">
    <property type="term" value="F:DNA ligase activity"/>
    <property type="evidence" value="ECO:0007669"/>
    <property type="project" value="TreeGrafter"/>
</dbReference>
<dbReference type="EMBL" id="UINC01020354">
    <property type="protein sequence ID" value="SVA85557.1"/>
    <property type="molecule type" value="Genomic_DNA"/>
</dbReference>
<dbReference type="PANTHER" id="PTHR43749">
    <property type="entry name" value="RNA-SPLICING LIGASE RTCB"/>
    <property type="match status" value="1"/>
</dbReference>
<dbReference type="GO" id="GO:0030145">
    <property type="term" value="F:manganese ion binding"/>
    <property type="evidence" value="ECO:0007669"/>
    <property type="project" value="TreeGrafter"/>
</dbReference>
<evidence type="ECO:0000313" key="9">
    <source>
        <dbReference type="EMBL" id="SVA85557.1"/>
    </source>
</evidence>